<feature type="region of interest" description="Disordered" evidence="1">
    <location>
        <begin position="1"/>
        <end position="34"/>
    </location>
</feature>
<proteinExistence type="predicted"/>
<evidence type="ECO:0000313" key="6">
    <source>
        <dbReference type="EMBL" id="RAW26131.1"/>
    </source>
</evidence>
<accession>A0A329RP15</accession>
<dbReference type="Proteomes" id="UP000735874">
    <property type="component" value="Unassembled WGS sequence"/>
</dbReference>
<comment type="caution">
    <text evidence="6">The sequence shown here is derived from an EMBL/GenBank/DDBJ whole genome shotgun (WGS) entry which is preliminary data.</text>
</comment>
<evidence type="ECO:0000313" key="4">
    <source>
        <dbReference type="EMBL" id="KAG3214757.1"/>
    </source>
</evidence>
<dbReference type="Proteomes" id="UP000688947">
    <property type="component" value="Unassembled WGS sequence"/>
</dbReference>
<dbReference type="EMBL" id="RCMK01001741">
    <property type="protein sequence ID" value="KAG2889119.1"/>
    <property type="molecule type" value="Genomic_DNA"/>
</dbReference>
<organism evidence="6 7">
    <name type="scientific">Phytophthora cactorum</name>
    <dbReference type="NCBI Taxonomy" id="29920"/>
    <lineage>
        <taxon>Eukaryota</taxon>
        <taxon>Sar</taxon>
        <taxon>Stramenopiles</taxon>
        <taxon>Oomycota</taxon>
        <taxon>Peronosporomycetes</taxon>
        <taxon>Peronosporales</taxon>
        <taxon>Peronosporaceae</taxon>
        <taxon>Phytophthora</taxon>
    </lineage>
</organism>
<reference evidence="6 7" key="1">
    <citation type="submission" date="2018-01" db="EMBL/GenBank/DDBJ databases">
        <title>Draft genome of the strawberry crown rot pathogen Phytophthora cactorum.</title>
        <authorList>
            <person name="Armitage A.D."/>
            <person name="Lysoe E."/>
            <person name="Nellist C.F."/>
            <person name="Harrison R.J."/>
            <person name="Brurberg M.B."/>
        </authorList>
    </citation>
    <scope>NUCLEOTIDE SEQUENCE [LARGE SCALE GENOMIC DNA]</scope>
    <source>
        <strain evidence="6 7">10300</strain>
    </source>
</reference>
<dbReference type="PANTHER" id="PTHR37558">
    <property type="entry name" value="HTH CENPB-TYPE DOMAIN-CONTAINING PROTEIN"/>
    <property type="match status" value="1"/>
</dbReference>
<feature type="region of interest" description="Disordered" evidence="1">
    <location>
        <begin position="77"/>
        <end position="102"/>
    </location>
</feature>
<dbReference type="VEuPathDB" id="FungiDB:PC110_g17472"/>
<gene>
    <name evidence="5" type="ORF">JG687_00010152</name>
    <name evidence="6" type="ORF">PC110_g17472</name>
    <name evidence="2" type="ORF">PC113_g15987</name>
    <name evidence="3" type="ORF">PC117_g24763</name>
    <name evidence="4" type="ORF">PC129_g14330</name>
</gene>
<evidence type="ECO:0000256" key="1">
    <source>
        <dbReference type="SAM" id="MobiDB-lite"/>
    </source>
</evidence>
<sequence>MTSEDHDVPPPSPDAEGSDAAQDGPGRQQKPKRKKAFRFLPSSDVFLLKEVAVHTPWAAAHGETNMTWTNVANGLKKATPSSMADSKACRRRFYSPPRHISA</sequence>
<dbReference type="EMBL" id="RCMV01000611">
    <property type="protein sequence ID" value="KAG3214757.1"/>
    <property type="molecule type" value="Genomic_DNA"/>
</dbReference>
<dbReference type="OrthoDB" id="120918at2759"/>
<dbReference type="EMBL" id="JAENGZ010000562">
    <property type="protein sequence ID" value="KAG6957194.1"/>
    <property type="molecule type" value="Genomic_DNA"/>
</dbReference>
<dbReference type="PANTHER" id="PTHR37558:SF1">
    <property type="entry name" value="HTH CENPB-TYPE DOMAIN-CONTAINING PROTEIN"/>
    <property type="match status" value="1"/>
</dbReference>
<dbReference type="Proteomes" id="UP000760860">
    <property type="component" value="Unassembled WGS sequence"/>
</dbReference>
<dbReference type="AlphaFoldDB" id="A0A329RP15"/>
<reference evidence="2" key="2">
    <citation type="submission" date="2018-10" db="EMBL/GenBank/DDBJ databases">
        <title>Effector identification in a new, highly contiguous assembly of the strawberry crown rot pathogen Phytophthora cactorum.</title>
        <authorList>
            <person name="Armitage A.D."/>
            <person name="Nellist C.F."/>
            <person name="Bates H."/>
            <person name="Vickerstaff R.J."/>
            <person name="Harrison R.J."/>
        </authorList>
    </citation>
    <scope>NUCLEOTIDE SEQUENCE</scope>
    <source>
        <strain evidence="2">15-7</strain>
        <strain evidence="3">4040</strain>
        <strain evidence="4">P421</strain>
    </source>
</reference>
<reference evidence="5" key="3">
    <citation type="submission" date="2021-01" db="EMBL/GenBank/DDBJ databases">
        <title>Phytophthora aleatoria, a newly-described species from Pinus radiata is distinct from Phytophthora cactorum isolates based on comparative genomics.</title>
        <authorList>
            <person name="Mcdougal R."/>
            <person name="Panda P."/>
            <person name="Williams N."/>
            <person name="Studholme D.J."/>
        </authorList>
    </citation>
    <scope>NUCLEOTIDE SEQUENCE</scope>
    <source>
        <strain evidence="5">NZFS 3830</strain>
    </source>
</reference>
<evidence type="ECO:0000313" key="5">
    <source>
        <dbReference type="EMBL" id="KAG6957194.1"/>
    </source>
</evidence>
<evidence type="ECO:0000313" key="7">
    <source>
        <dbReference type="Proteomes" id="UP000251314"/>
    </source>
</evidence>
<dbReference type="Proteomes" id="UP000736787">
    <property type="component" value="Unassembled WGS sequence"/>
</dbReference>
<dbReference type="EMBL" id="RCMG01000613">
    <property type="protein sequence ID" value="KAG2851362.1"/>
    <property type="molecule type" value="Genomic_DNA"/>
</dbReference>
<evidence type="ECO:0000313" key="2">
    <source>
        <dbReference type="EMBL" id="KAG2851362.1"/>
    </source>
</evidence>
<dbReference type="EMBL" id="MJFZ01000679">
    <property type="protein sequence ID" value="RAW26131.1"/>
    <property type="molecule type" value="Genomic_DNA"/>
</dbReference>
<dbReference type="Proteomes" id="UP000251314">
    <property type="component" value="Unassembled WGS sequence"/>
</dbReference>
<evidence type="ECO:0000313" key="3">
    <source>
        <dbReference type="EMBL" id="KAG2889119.1"/>
    </source>
</evidence>
<keyword evidence="7" id="KW-1185">Reference proteome</keyword>
<name>A0A329RP15_9STRA</name>
<protein>
    <submittedName>
        <fullName evidence="6">Uncharacterized protein</fullName>
    </submittedName>
</protein>